<dbReference type="InterPro" id="IPR036179">
    <property type="entry name" value="Ig-like_dom_sf"/>
</dbReference>
<accession>A0ABR3L6G4</accession>
<dbReference type="Proteomes" id="UP001558613">
    <property type="component" value="Unassembled WGS sequence"/>
</dbReference>
<proteinExistence type="predicted"/>
<dbReference type="SUPFAM" id="SSF48726">
    <property type="entry name" value="Immunoglobulin"/>
    <property type="match status" value="1"/>
</dbReference>
<dbReference type="EMBL" id="JAYMGO010000024">
    <property type="protein sequence ID" value="KAL1248511.1"/>
    <property type="molecule type" value="Genomic_DNA"/>
</dbReference>
<feature type="chain" id="PRO_5045517440" description="Immunoglobulin subtype domain-containing protein" evidence="2">
    <location>
        <begin position="19"/>
        <end position="225"/>
    </location>
</feature>
<evidence type="ECO:0008006" key="5">
    <source>
        <dbReference type="Google" id="ProtNLM"/>
    </source>
</evidence>
<dbReference type="PROSITE" id="PS51257">
    <property type="entry name" value="PROKAR_LIPOPROTEIN"/>
    <property type="match status" value="1"/>
</dbReference>
<reference evidence="3 4" key="1">
    <citation type="submission" date="2023-09" db="EMBL/GenBank/DDBJ databases">
        <authorList>
            <person name="Wang M."/>
        </authorList>
    </citation>
    <scope>NUCLEOTIDE SEQUENCE [LARGE SCALE GENOMIC DNA]</scope>
    <source>
        <strain evidence="3">GT-2023</strain>
        <tissue evidence="3">Liver</tissue>
    </source>
</reference>
<evidence type="ECO:0000256" key="2">
    <source>
        <dbReference type="SAM" id="SignalP"/>
    </source>
</evidence>
<gene>
    <name evidence="3" type="ORF">QQF64_021829</name>
</gene>
<keyword evidence="4" id="KW-1185">Reference proteome</keyword>
<keyword evidence="2" id="KW-0732">Signal</keyword>
<protein>
    <recommendedName>
        <fullName evidence="5">Immunoglobulin subtype domain-containing protein</fullName>
    </recommendedName>
</protein>
<comment type="caution">
    <text evidence="3">The sequence shown here is derived from an EMBL/GenBank/DDBJ whole genome shotgun (WGS) entry which is preliminary data.</text>
</comment>
<keyword evidence="1" id="KW-1133">Transmembrane helix</keyword>
<keyword evidence="1" id="KW-0472">Membrane</keyword>
<evidence type="ECO:0000313" key="3">
    <source>
        <dbReference type="EMBL" id="KAL1248511.1"/>
    </source>
</evidence>
<name>A0ABR3L6G4_9TELE</name>
<keyword evidence="1" id="KW-0812">Transmembrane</keyword>
<dbReference type="Gene3D" id="2.60.40.10">
    <property type="entry name" value="Immunoglobulins"/>
    <property type="match status" value="1"/>
</dbReference>
<feature type="transmembrane region" description="Helical" evidence="1">
    <location>
        <begin position="136"/>
        <end position="162"/>
    </location>
</feature>
<sequence length="225" mass="25666">MMLRELISFSVIMIVIEGSSVKVLPGGNVTLSCSIKVDKETTWIITNGNQTFVRIMRLEYGYGPEPKLEPSNIHPSYTDRIRALSSSTNTHSLLLMNITDTDLMLYCCTDYSIGQTECTKLDYEEQHNTEEDTKAIWNYIINTICLPVICVLLLLSLMSNVCMCWRIKRPKKDNLKELKTLHKSTQDKQGNEAGEIKYASVNIKKVQRNRGQHHPTQDTVYACIK</sequence>
<organism evidence="3 4">
    <name type="scientific">Cirrhinus molitorella</name>
    <name type="common">mud carp</name>
    <dbReference type="NCBI Taxonomy" id="172907"/>
    <lineage>
        <taxon>Eukaryota</taxon>
        <taxon>Metazoa</taxon>
        <taxon>Chordata</taxon>
        <taxon>Craniata</taxon>
        <taxon>Vertebrata</taxon>
        <taxon>Euteleostomi</taxon>
        <taxon>Actinopterygii</taxon>
        <taxon>Neopterygii</taxon>
        <taxon>Teleostei</taxon>
        <taxon>Ostariophysi</taxon>
        <taxon>Cypriniformes</taxon>
        <taxon>Cyprinidae</taxon>
        <taxon>Labeoninae</taxon>
        <taxon>Labeonini</taxon>
        <taxon>Cirrhinus</taxon>
    </lineage>
</organism>
<evidence type="ECO:0000256" key="1">
    <source>
        <dbReference type="SAM" id="Phobius"/>
    </source>
</evidence>
<feature type="signal peptide" evidence="2">
    <location>
        <begin position="1"/>
        <end position="18"/>
    </location>
</feature>
<dbReference type="InterPro" id="IPR013783">
    <property type="entry name" value="Ig-like_fold"/>
</dbReference>
<evidence type="ECO:0000313" key="4">
    <source>
        <dbReference type="Proteomes" id="UP001558613"/>
    </source>
</evidence>